<dbReference type="AlphaFoldDB" id="A0A5S5MF41"/>
<evidence type="ECO:0000313" key="1">
    <source>
        <dbReference type="EMBL" id="TYT74310.1"/>
    </source>
</evidence>
<gene>
    <name evidence="1" type="ORF">FIM25_10120</name>
</gene>
<keyword evidence="2" id="KW-1185">Reference proteome</keyword>
<reference evidence="1 2" key="1">
    <citation type="submission" date="2019-06" db="EMBL/GenBank/DDBJ databases">
        <title>Desulfobotulus mexicanus sp. nov., a novel sulfate-reducing bacterium isolated from the sediment of an alkaline crater lake in Mexico.</title>
        <authorList>
            <person name="Hirschler-Rea A."/>
        </authorList>
    </citation>
    <scope>NUCLEOTIDE SEQUENCE [LARGE SCALE GENOMIC DNA]</scope>
    <source>
        <strain evidence="1 2">PAR22N</strain>
    </source>
</reference>
<proteinExistence type="predicted"/>
<protein>
    <submittedName>
        <fullName evidence="1">Uncharacterized protein</fullName>
    </submittedName>
</protein>
<evidence type="ECO:0000313" key="2">
    <source>
        <dbReference type="Proteomes" id="UP000321899"/>
    </source>
</evidence>
<sequence>MDQSSRYQIMCKMAVEIQARWIPAKGDVYLTPKQGSNPCFWSGEDGENAFRKGFAIRKKGNLIYLEARIWLPRLNQLMDLAQIPGIRFQDMTFRFHTWAGKPGEREKDPVMQQYKSLEQLWLAFIMTSHFSRQWDGTRWIIIPPVTA</sequence>
<dbReference type="OrthoDB" id="5417906at2"/>
<comment type="caution">
    <text evidence="1">The sequence shown here is derived from an EMBL/GenBank/DDBJ whole genome shotgun (WGS) entry which is preliminary data.</text>
</comment>
<name>A0A5S5MF41_9BACT</name>
<dbReference type="EMBL" id="VDMB01000012">
    <property type="protein sequence ID" value="TYT74310.1"/>
    <property type="molecule type" value="Genomic_DNA"/>
</dbReference>
<accession>A0A5S5MF41</accession>
<dbReference type="Proteomes" id="UP000321899">
    <property type="component" value="Unassembled WGS sequence"/>
</dbReference>
<organism evidence="1 2">
    <name type="scientific">Desulfobotulus mexicanus</name>
    <dbReference type="NCBI Taxonomy" id="2586642"/>
    <lineage>
        <taxon>Bacteria</taxon>
        <taxon>Pseudomonadati</taxon>
        <taxon>Thermodesulfobacteriota</taxon>
        <taxon>Desulfobacteria</taxon>
        <taxon>Desulfobacterales</taxon>
        <taxon>Desulfobacteraceae</taxon>
        <taxon>Desulfobotulus</taxon>
    </lineage>
</organism>